<evidence type="ECO:0000256" key="1">
    <source>
        <dbReference type="ARBA" id="ARBA00004141"/>
    </source>
</evidence>
<evidence type="ECO:0000256" key="6">
    <source>
        <dbReference type="RuleBase" id="RU004914"/>
    </source>
</evidence>
<dbReference type="GO" id="GO:0016020">
    <property type="term" value="C:membrane"/>
    <property type="evidence" value="ECO:0007669"/>
    <property type="project" value="UniProtKB-SubCell"/>
</dbReference>
<feature type="transmembrane region" description="Helical" evidence="6">
    <location>
        <begin position="367"/>
        <end position="387"/>
    </location>
</feature>
<evidence type="ECO:0000256" key="2">
    <source>
        <dbReference type="ARBA" id="ARBA00010199"/>
    </source>
</evidence>
<reference evidence="7 8" key="1">
    <citation type="submission" date="2024-01" db="EMBL/GenBank/DDBJ databases">
        <title>The complete chloroplast genome sequence of Lithospermum erythrorhizon: insights into the phylogenetic relationship among Boraginaceae species and the maternal lineages of purple gromwells.</title>
        <authorList>
            <person name="Okada T."/>
            <person name="Watanabe K."/>
        </authorList>
    </citation>
    <scope>NUCLEOTIDE SEQUENCE [LARGE SCALE GENOMIC DNA]</scope>
</reference>
<comment type="similarity">
    <text evidence="2 6">Belongs to the multi antimicrobial extrusion (MATE) (TC 2.A.66.1) family.</text>
</comment>
<evidence type="ECO:0000256" key="3">
    <source>
        <dbReference type="ARBA" id="ARBA00022692"/>
    </source>
</evidence>
<feature type="transmembrane region" description="Helical" evidence="6">
    <location>
        <begin position="202"/>
        <end position="225"/>
    </location>
</feature>
<feature type="transmembrane region" description="Helical" evidence="6">
    <location>
        <begin position="428"/>
        <end position="452"/>
    </location>
</feature>
<feature type="transmembrane region" description="Helical" evidence="6">
    <location>
        <begin position="399"/>
        <end position="422"/>
    </location>
</feature>
<evidence type="ECO:0000256" key="5">
    <source>
        <dbReference type="ARBA" id="ARBA00023136"/>
    </source>
</evidence>
<feature type="transmembrane region" description="Helical" evidence="6">
    <location>
        <begin position="173"/>
        <end position="196"/>
    </location>
</feature>
<keyword evidence="5 6" id="KW-0472">Membrane</keyword>
<proteinExistence type="inferred from homology"/>
<dbReference type="PANTHER" id="PTHR11206">
    <property type="entry name" value="MULTIDRUG RESISTANCE PROTEIN"/>
    <property type="match status" value="1"/>
</dbReference>
<accession>A0AAV3QUL7</accession>
<dbReference type="NCBIfam" id="TIGR00797">
    <property type="entry name" value="matE"/>
    <property type="match status" value="1"/>
</dbReference>
<comment type="subcellular location">
    <subcellularLocation>
        <location evidence="1">Membrane</location>
        <topology evidence="1">Multi-pass membrane protein</topology>
    </subcellularLocation>
</comment>
<feature type="transmembrane region" description="Helical" evidence="6">
    <location>
        <begin position="326"/>
        <end position="347"/>
    </location>
</feature>
<dbReference type="GO" id="GO:0042910">
    <property type="term" value="F:xenobiotic transmembrane transporter activity"/>
    <property type="evidence" value="ECO:0007669"/>
    <property type="project" value="InterPro"/>
</dbReference>
<dbReference type="GO" id="GO:0015297">
    <property type="term" value="F:antiporter activity"/>
    <property type="evidence" value="ECO:0007669"/>
    <property type="project" value="InterPro"/>
</dbReference>
<dbReference type="EMBL" id="BAABME010005816">
    <property type="protein sequence ID" value="GAA0166682.1"/>
    <property type="molecule type" value="Genomic_DNA"/>
</dbReference>
<sequence>MEEELLLEKQERPRVATWDVFLEELKMTSNLALPMVLMTVSQYMSRFVSMMMVGHLGELALSGCSVATSLTNVLGFSLVFGMSSGLETLCGQAYGAEQYHKLGIYTYGAIISLLGACIPVCVLWIFLDDLLILLGQDPMIALEAGRFAIWLIPAIFPYAIIQPLTRYLQMQSLIIAMVLCSVAALIFQIPVCWIFVYKFELGTAGAALSIGLSYWVNVILLVLYVKYSSACEKTRITFSPDVFPSIWKFMKLAIPSALMVCLEWWIFEVVVLLSGLLPNPQLETSVLSICLLIGSVHYFLPFSIGTAASIRVSNELGAGNPERARIIVFAVISLAVAETTVSVILLYCLRNILGFAFSDSKEVVNYLSQLMPFLCLLLFTDCFQAVLSGVARGSGWQHIGAYINFGSYYVVALPVAATLGFGLHLGGIGLWVGLNAGSVVQSTLLSLITGFTDWQKQALKAKERILASGA</sequence>
<name>A0AAV3QUL7_LITER</name>
<protein>
    <recommendedName>
        <fullName evidence="6">Protein DETOXIFICATION</fullName>
    </recommendedName>
    <alternativeName>
        <fullName evidence="6">Multidrug and toxic compound extrusion protein</fullName>
    </alternativeName>
</protein>
<keyword evidence="4 6" id="KW-1133">Transmembrane helix</keyword>
<dbReference type="InterPro" id="IPR002528">
    <property type="entry name" value="MATE_fam"/>
</dbReference>
<dbReference type="CDD" id="cd13132">
    <property type="entry name" value="MATE_eukaryotic"/>
    <property type="match status" value="1"/>
</dbReference>
<dbReference type="Proteomes" id="UP001454036">
    <property type="component" value="Unassembled WGS sequence"/>
</dbReference>
<feature type="transmembrane region" description="Helical" evidence="6">
    <location>
        <begin position="286"/>
        <end position="305"/>
    </location>
</feature>
<feature type="transmembrane region" description="Helical" evidence="6">
    <location>
        <begin position="59"/>
        <end position="81"/>
    </location>
</feature>
<evidence type="ECO:0000313" key="8">
    <source>
        <dbReference type="Proteomes" id="UP001454036"/>
    </source>
</evidence>
<dbReference type="Pfam" id="PF01554">
    <property type="entry name" value="MatE"/>
    <property type="match status" value="2"/>
</dbReference>
<keyword evidence="3 6" id="KW-0812">Transmembrane</keyword>
<dbReference type="AlphaFoldDB" id="A0AAV3QUL7"/>
<feature type="transmembrane region" description="Helical" evidence="6">
    <location>
        <begin position="246"/>
        <end position="266"/>
    </location>
</feature>
<organism evidence="7 8">
    <name type="scientific">Lithospermum erythrorhizon</name>
    <name type="common">Purple gromwell</name>
    <name type="synonym">Lithospermum officinale var. erythrorhizon</name>
    <dbReference type="NCBI Taxonomy" id="34254"/>
    <lineage>
        <taxon>Eukaryota</taxon>
        <taxon>Viridiplantae</taxon>
        <taxon>Streptophyta</taxon>
        <taxon>Embryophyta</taxon>
        <taxon>Tracheophyta</taxon>
        <taxon>Spermatophyta</taxon>
        <taxon>Magnoliopsida</taxon>
        <taxon>eudicotyledons</taxon>
        <taxon>Gunneridae</taxon>
        <taxon>Pentapetalae</taxon>
        <taxon>asterids</taxon>
        <taxon>lamiids</taxon>
        <taxon>Boraginales</taxon>
        <taxon>Boraginaceae</taxon>
        <taxon>Boraginoideae</taxon>
        <taxon>Lithospermeae</taxon>
        <taxon>Lithospermum</taxon>
    </lineage>
</organism>
<feature type="transmembrane region" description="Helical" evidence="6">
    <location>
        <begin position="139"/>
        <end position="161"/>
    </location>
</feature>
<evidence type="ECO:0000313" key="7">
    <source>
        <dbReference type="EMBL" id="GAA0166682.1"/>
    </source>
</evidence>
<keyword evidence="8" id="KW-1185">Reference proteome</keyword>
<dbReference type="InterPro" id="IPR045069">
    <property type="entry name" value="MATE_euk"/>
</dbReference>
<evidence type="ECO:0000256" key="4">
    <source>
        <dbReference type="ARBA" id="ARBA00022989"/>
    </source>
</evidence>
<feature type="transmembrane region" description="Helical" evidence="6">
    <location>
        <begin position="102"/>
        <end position="127"/>
    </location>
</feature>
<comment type="caution">
    <text evidence="7">The sequence shown here is derived from an EMBL/GenBank/DDBJ whole genome shotgun (WGS) entry which is preliminary data.</text>
</comment>
<gene>
    <name evidence="7" type="ORF">LIER_21785</name>
</gene>
<dbReference type="GO" id="GO:1990961">
    <property type="term" value="P:xenobiotic detoxification by transmembrane export across the plasma membrane"/>
    <property type="evidence" value="ECO:0007669"/>
    <property type="project" value="InterPro"/>
</dbReference>